<accession>A0A062Y148</accession>
<dbReference type="Pfam" id="PF09723">
    <property type="entry name" value="Zn_ribbon_8"/>
    <property type="match status" value="1"/>
</dbReference>
<comment type="caution">
    <text evidence="3">The sequence shown here is derived from an EMBL/GenBank/DDBJ whole genome shotgun (WGS) entry which is preliminary data.</text>
</comment>
<feature type="domain" description="Putative regulatory protein FmdB zinc ribbon" evidence="2">
    <location>
        <begin position="1"/>
        <end position="41"/>
    </location>
</feature>
<keyword evidence="4" id="KW-1185">Reference proteome</keyword>
<sequence>MPLYEYACASCGVHTEVMQRVGAPPLASCPHCGGPVHKVLAPPALHFKGTGWYVTDYARGGNGGKAESRTEQKGGSESATASSGDTASGNGKKP</sequence>
<organism evidence="3 4">
    <name type="scientific">Thermoanaerobaculum aquaticum</name>
    <dbReference type="NCBI Taxonomy" id="1312852"/>
    <lineage>
        <taxon>Bacteria</taxon>
        <taxon>Pseudomonadati</taxon>
        <taxon>Acidobacteriota</taxon>
        <taxon>Thermoanaerobaculia</taxon>
        <taxon>Thermoanaerobaculales</taxon>
        <taxon>Thermoanaerobaculaceae</taxon>
        <taxon>Thermoanaerobaculum</taxon>
    </lineage>
</organism>
<protein>
    <recommendedName>
        <fullName evidence="2">Putative regulatory protein FmdB zinc ribbon domain-containing protein</fullName>
    </recommendedName>
</protein>
<gene>
    <name evidence="3" type="ORF">EG19_10970</name>
</gene>
<evidence type="ECO:0000313" key="4">
    <source>
        <dbReference type="Proteomes" id="UP000027284"/>
    </source>
</evidence>
<dbReference type="PANTHER" id="PTHR34404:SF2">
    <property type="entry name" value="CONSERVED SERINE RICH PROTEIN"/>
    <property type="match status" value="1"/>
</dbReference>
<feature type="compositionally biased region" description="Low complexity" evidence="1">
    <location>
        <begin position="75"/>
        <end position="94"/>
    </location>
</feature>
<dbReference type="SMART" id="SM00834">
    <property type="entry name" value="CxxC_CXXC_SSSS"/>
    <property type="match status" value="1"/>
</dbReference>
<dbReference type="PANTHER" id="PTHR34404">
    <property type="entry name" value="REGULATORY PROTEIN, FMDB FAMILY"/>
    <property type="match status" value="1"/>
</dbReference>
<dbReference type="OrthoDB" id="9813321at2"/>
<dbReference type="InterPro" id="IPR013429">
    <property type="entry name" value="Regulatory_FmdB_Zinc_ribbon"/>
</dbReference>
<dbReference type="AlphaFoldDB" id="A0A062Y148"/>
<dbReference type="STRING" id="1312852.EG19_10970"/>
<dbReference type="NCBIfam" id="TIGR02605">
    <property type="entry name" value="CxxC_CxxC_SSSS"/>
    <property type="match status" value="1"/>
</dbReference>
<proteinExistence type="predicted"/>
<reference evidence="3 4" key="1">
    <citation type="submission" date="2014-04" db="EMBL/GenBank/DDBJ databases">
        <title>The Genome Sequence of Thermoanaerobaculum aquaticum MP-01, The First Cultivated Group 23 Acidobacterium.</title>
        <authorList>
            <person name="Stamps B.W."/>
            <person name="Losey N.A."/>
            <person name="Lawson P.A."/>
            <person name="Stevenson B.S."/>
        </authorList>
    </citation>
    <scope>NUCLEOTIDE SEQUENCE [LARGE SCALE GENOMIC DNA]</scope>
    <source>
        <strain evidence="3 4">MP-01</strain>
    </source>
</reference>
<evidence type="ECO:0000313" key="3">
    <source>
        <dbReference type="EMBL" id="KDA54485.1"/>
    </source>
</evidence>
<dbReference type="EMBL" id="JMFG01000007">
    <property type="protein sequence ID" value="KDA54485.1"/>
    <property type="molecule type" value="Genomic_DNA"/>
</dbReference>
<evidence type="ECO:0000256" key="1">
    <source>
        <dbReference type="SAM" id="MobiDB-lite"/>
    </source>
</evidence>
<name>A0A062Y148_9BACT</name>
<dbReference type="Proteomes" id="UP000027284">
    <property type="component" value="Unassembled WGS sequence"/>
</dbReference>
<feature type="region of interest" description="Disordered" evidence="1">
    <location>
        <begin position="58"/>
        <end position="94"/>
    </location>
</feature>
<dbReference type="RefSeq" id="WP_038047361.1">
    <property type="nucleotide sequence ID" value="NZ_JMFG01000007.1"/>
</dbReference>
<evidence type="ECO:0000259" key="2">
    <source>
        <dbReference type="SMART" id="SM00834"/>
    </source>
</evidence>